<keyword evidence="3" id="KW-1185">Reference proteome</keyword>
<gene>
    <name evidence="2" type="ORF">K435DRAFT_868618</name>
</gene>
<feature type="region of interest" description="Disordered" evidence="1">
    <location>
        <begin position="194"/>
        <end position="214"/>
    </location>
</feature>
<dbReference type="EMBL" id="ML179512">
    <property type="protein sequence ID" value="THU86115.1"/>
    <property type="molecule type" value="Genomic_DNA"/>
</dbReference>
<evidence type="ECO:0000313" key="2">
    <source>
        <dbReference type="EMBL" id="THU86115.1"/>
    </source>
</evidence>
<feature type="region of interest" description="Disordered" evidence="1">
    <location>
        <begin position="1"/>
        <end position="43"/>
    </location>
</feature>
<protein>
    <submittedName>
        <fullName evidence="2">Uncharacterized protein</fullName>
    </submittedName>
</protein>
<reference evidence="2 3" key="1">
    <citation type="journal article" date="2019" name="Nat. Ecol. Evol.">
        <title>Megaphylogeny resolves global patterns of mushroom evolution.</title>
        <authorList>
            <person name="Varga T."/>
            <person name="Krizsan K."/>
            <person name="Foldi C."/>
            <person name="Dima B."/>
            <person name="Sanchez-Garcia M."/>
            <person name="Sanchez-Ramirez S."/>
            <person name="Szollosi G.J."/>
            <person name="Szarkandi J.G."/>
            <person name="Papp V."/>
            <person name="Albert L."/>
            <person name="Andreopoulos W."/>
            <person name="Angelini C."/>
            <person name="Antonin V."/>
            <person name="Barry K.W."/>
            <person name="Bougher N.L."/>
            <person name="Buchanan P."/>
            <person name="Buyck B."/>
            <person name="Bense V."/>
            <person name="Catcheside P."/>
            <person name="Chovatia M."/>
            <person name="Cooper J."/>
            <person name="Damon W."/>
            <person name="Desjardin D."/>
            <person name="Finy P."/>
            <person name="Geml J."/>
            <person name="Haridas S."/>
            <person name="Hughes K."/>
            <person name="Justo A."/>
            <person name="Karasinski D."/>
            <person name="Kautmanova I."/>
            <person name="Kiss B."/>
            <person name="Kocsube S."/>
            <person name="Kotiranta H."/>
            <person name="LaButti K.M."/>
            <person name="Lechner B.E."/>
            <person name="Liimatainen K."/>
            <person name="Lipzen A."/>
            <person name="Lukacs Z."/>
            <person name="Mihaltcheva S."/>
            <person name="Morgado L.N."/>
            <person name="Niskanen T."/>
            <person name="Noordeloos M.E."/>
            <person name="Ohm R.A."/>
            <person name="Ortiz-Santana B."/>
            <person name="Ovrebo C."/>
            <person name="Racz N."/>
            <person name="Riley R."/>
            <person name="Savchenko A."/>
            <person name="Shiryaev A."/>
            <person name="Soop K."/>
            <person name="Spirin V."/>
            <person name="Szebenyi C."/>
            <person name="Tomsovsky M."/>
            <person name="Tulloss R.E."/>
            <person name="Uehling J."/>
            <person name="Grigoriev I.V."/>
            <person name="Vagvolgyi C."/>
            <person name="Papp T."/>
            <person name="Martin F.M."/>
            <person name="Miettinen O."/>
            <person name="Hibbett D.S."/>
            <person name="Nagy L.G."/>
        </authorList>
    </citation>
    <scope>NUCLEOTIDE SEQUENCE [LARGE SCALE GENOMIC DNA]</scope>
    <source>
        <strain evidence="2 3">CBS 962.96</strain>
    </source>
</reference>
<evidence type="ECO:0000256" key="1">
    <source>
        <dbReference type="SAM" id="MobiDB-lite"/>
    </source>
</evidence>
<feature type="compositionally biased region" description="Polar residues" evidence="1">
    <location>
        <begin position="31"/>
        <end position="43"/>
    </location>
</feature>
<dbReference type="Proteomes" id="UP000297245">
    <property type="component" value="Unassembled WGS sequence"/>
</dbReference>
<dbReference type="OrthoDB" id="3021788at2759"/>
<organism evidence="2 3">
    <name type="scientific">Dendrothele bispora (strain CBS 962.96)</name>
    <dbReference type="NCBI Taxonomy" id="1314807"/>
    <lineage>
        <taxon>Eukaryota</taxon>
        <taxon>Fungi</taxon>
        <taxon>Dikarya</taxon>
        <taxon>Basidiomycota</taxon>
        <taxon>Agaricomycotina</taxon>
        <taxon>Agaricomycetes</taxon>
        <taxon>Agaricomycetidae</taxon>
        <taxon>Agaricales</taxon>
        <taxon>Agaricales incertae sedis</taxon>
        <taxon>Dendrothele</taxon>
    </lineage>
</organism>
<evidence type="ECO:0000313" key="3">
    <source>
        <dbReference type="Proteomes" id="UP000297245"/>
    </source>
</evidence>
<dbReference type="AlphaFoldDB" id="A0A4V4HD74"/>
<accession>A0A4V4HD74</accession>
<name>A0A4V4HD74_DENBC</name>
<proteinExistence type="predicted"/>
<sequence length="409" mass="45621">MSDPQDGIGSIHTFMPPPKQKSGRPIPKNTALDTNPSIPASQTHPGYSIHSHILILAPLTPAVGLPSPNNASGTPSKINVPFNLPSASPSMYIPPTPSCSSVPLQSAFVHKKQPRNYCSKRQKITLAMDYLVNHLKFHSVAEFFHEYLQQIPRGSSTEFDDAHRASLLAFLQRRAKVKPVDIVQRIFNHRYSFPSSRSKNTNEERSKSYSPSLSPQDISYARCSLSTWATQLVGDRAYCDMYNLTHPSIDSGGDTPNISVRLLASSNGCTRAKSAQIVTKNDLLSFSISDRVIFFKHHAPLLWYLTECMAVLRNTERKHRPPHIVQVAALSSFSMAHNQYANGYWAMQNGIWHIACQSHVDVRRIDCHKGGSVHNTTARKALETIANGLLNQLRQDIQNGLNASEMRYR</sequence>